<dbReference type="PRINTS" id="PR00080">
    <property type="entry name" value="SDRFAMILY"/>
</dbReference>
<keyword evidence="2" id="KW-0560">Oxidoreductase</keyword>
<reference evidence="3" key="1">
    <citation type="submission" date="2020-09" db="EMBL/GenBank/DDBJ databases">
        <title>A novel bacterium of genus Paenibacillus, isolated from South China Sea.</title>
        <authorList>
            <person name="Huang H."/>
            <person name="Mo K."/>
            <person name="Hu Y."/>
        </authorList>
    </citation>
    <scope>NUCLEOTIDE SEQUENCE</scope>
    <source>
        <strain evidence="3">IB182496</strain>
    </source>
</reference>
<gene>
    <name evidence="3" type="ORF">IDH44_00045</name>
</gene>
<dbReference type="PANTHER" id="PTHR24321">
    <property type="entry name" value="DEHYDROGENASES, SHORT CHAIN"/>
    <property type="match status" value="1"/>
</dbReference>
<name>A0A927BQ84_9BACL</name>
<dbReference type="Gene3D" id="3.40.50.720">
    <property type="entry name" value="NAD(P)-binding Rossmann-like Domain"/>
    <property type="match status" value="1"/>
</dbReference>
<dbReference type="PROSITE" id="PS00061">
    <property type="entry name" value="ADH_SHORT"/>
    <property type="match status" value="1"/>
</dbReference>
<dbReference type="EMBL" id="JACXIZ010000001">
    <property type="protein sequence ID" value="MBD2843564.1"/>
    <property type="molecule type" value="Genomic_DNA"/>
</dbReference>
<dbReference type="AlphaFoldDB" id="A0A927BQ84"/>
<evidence type="ECO:0000313" key="3">
    <source>
        <dbReference type="EMBL" id="MBD2843564.1"/>
    </source>
</evidence>
<dbReference type="SUPFAM" id="SSF51735">
    <property type="entry name" value="NAD(P)-binding Rossmann-fold domains"/>
    <property type="match status" value="1"/>
</dbReference>
<dbReference type="GO" id="GO:0016491">
    <property type="term" value="F:oxidoreductase activity"/>
    <property type="evidence" value="ECO:0007669"/>
    <property type="project" value="UniProtKB-KW"/>
</dbReference>
<evidence type="ECO:0000313" key="4">
    <source>
        <dbReference type="Proteomes" id="UP000621560"/>
    </source>
</evidence>
<evidence type="ECO:0000256" key="1">
    <source>
        <dbReference type="ARBA" id="ARBA00006484"/>
    </source>
</evidence>
<proteinExistence type="inferred from homology"/>
<dbReference type="PANTHER" id="PTHR24321:SF8">
    <property type="entry name" value="ESTRADIOL 17-BETA-DEHYDROGENASE 8-RELATED"/>
    <property type="match status" value="1"/>
</dbReference>
<dbReference type="Pfam" id="PF13561">
    <property type="entry name" value="adh_short_C2"/>
    <property type="match status" value="1"/>
</dbReference>
<sequence>MRGLQGKVAVVTGGAQGLGEAIVQRLSEEGCEVWLLDRNVEAAVTADRIRKLTGKFVEAIQVDISSEEQVAEAFATIGARHTSVDILVNNAAAFVFKGVEATPKEWRAILDVNIVGTTLVTQHALPLLKASGKGAIVNLSSVSGFIGQSNFATYNATKFAIRGLTKCWAIDLSPFGIRVNTVCPGYIRTAAFENSCAELGLDVEEENRRVSALHILNRQGRADEVAGAVAFLVSDDATFITGEDLMVDGGYLAK</sequence>
<comment type="caution">
    <text evidence="3">The sequence shown here is derived from an EMBL/GenBank/DDBJ whole genome shotgun (WGS) entry which is preliminary data.</text>
</comment>
<organism evidence="3 4">
    <name type="scientific">Paenibacillus sabuli</name>
    <dbReference type="NCBI Taxonomy" id="2772509"/>
    <lineage>
        <taxon>Bacteria</taxon>
        <taxon>Bacillati</taxon>
        <taxon>Bacillota</taxon>
        <taxon>Bacilli</taxon>
        <taxon>Bacillales</taxon>
        <taxon>Paenibacillaceae</taxon>
        <taxon>Paenibacillus</taxon>
    </lineage>
</organism>
<dbReference type="InterPro" id="IPR020904">
    <property type="entry name" value="Sc_DH/Rdtase_CS"/>
</dbReference>
<protein>
    <submittedName>
        <fullName evidence="3">SDR family oxidoreductase</fullName>
    </submittedName>
</protein>
<evidence type="ECO:0000256" key="2">
    <source>
        <dbReference type="ARBA" id="ARBA00023002"/>
    </source>
</evidence>
<dbReference type="GO" id="GO:0008206">
    <property type="term" value="P:bile acid metabolic process"/>
    <property type="evidence" value="ECO:0007669"/>
    <property type="project" value="UniProtKB-ARBA"/>
</dbReference>
<dbReference type="PRINTS" id="PR00081">
    <property type="entry name" value="GDHRDH"/>
</dbReference>
<dbReference type="InterPro" id="IPR036291">
    <property type="entry name" value="NAD(P)-bd_dom_sf"/>
</dbReference>
<keyword evidence="4" id="KW-1185">Reference proteome</keyword>
<comment type="similarity">
    <text evidence="1">Belongs to the short-chain dehydrogenases/reductases (SDR) family.</text>
</comment>
<dbReference type="FunFam" id="3.40.50.720:FF:000084">
    <property type="entry name" value="Short-chain dehydrogenase reductase"/>
    <property type="match status" value="1"/>
</dbReference>
<dbReference type="Proteomes" id="UP000621560">
    <property type="component" value="Unassembled WGS sequence"/>
</dbReference>
<dbReference type="CDD" id="cd05233">
    <property type="entry name" value="SDR_c"/>
    <property type="match status" value="1"/>
</dbReference>
<accession>A0A927BQ84</accession>
<dbReference type="InterPro" id="IPR002347">
    <property type="entry name" value="SDR_fam"/>
</dbReference>
<dbReference type="RefSeq" id="WP_190913492.1">
    <property type="nucleotide sequence ID" value="NZ_JACXIZ010000001.1"/>
</dbReference>